<dbReference type="Pfam" id="PF00005">
    <property type="entry name" value="ABC_tran"/>
    <property type="match status" value="1"/>
</dbReference>
<gene>
    <name evidence="4" type="ORF">MNBD_CHLOROFLEXI01-4546</name>
</gene>
<dbReference type="PROSITE" id="PS50893">
    <property type="entry name" value="ABC_TRANSPORTER_2"/>
    <property type="match status" value="1"/>
</dbReference>
<feature type="non-terminal residue" evidence="4">
    <location>
        <position position="1"/>
    </location>
</feature>
<evidence type="ECO:0000256" key="1">
    <source>
        <dbReference type="ARBA" id="ARBA00022741"/>
    </source>
</evidence>
<name>A0A3B0VW62_9ZZZZ</name>
<dbReference type="SMART" id="SM00382">
    <property type="entry name" value="AAA"/>
    <property type="match status" value="1"/>
</dbReference>
<dbReference type="PANTHER" id="PTHR24221:SF423">
    <property type="entry name" value="ABC TRANSPORTER"/>
    <property type="match status" value="1"/>
</dbReference>
<sequence>RHKAVHLSGDLPEIPFVKKTAVHTLTQLSVENLSYRHPQSGRGIENISLNLAKGSFTVVTGRIGAGKTTLLRTLLGLLPLQSGEIYWNGRLVEQPAEFFVPPRTAYTAQVPRLFSDSLKENLLLGLPEERVKMTEAIEAAVLAEDIAQLQDGLETAVGPKGVKLSGGQIQRAATARMFLRDAELYLFDDLSSALDVNTEKQLWEMLFSRENVPTCLVVSHRRAALQRADHIVVLKNGRIEAEGCLEELLIRSDEMQRLWEGEIR</sequence>
<dbReference type="Gene3D" id="3.40.50.300">
    <property type="entry name" value="P-loop containing nucleotide triphosphate hydrolases"/>
    <property type="match status" value="1"/>
</dbReference>
<evidence type="ECO:0000313" key="4">
    <source>
        <dbReference type="EMBL" id="VAW42677.1"/>
    </source>
</evidence>
<evidence type="ECO:0000256" key="2">
    <source>
        <dbReference type="ARBA" id="ARBA00022840"/>
    </source>
</evidence>
<protein>
    <submittedName>
        <fullName evidence="4">Heterodimeric efflux ABC transporter, permease/ATP-binding subunit 2</fullName>
    </submittedName>
</protein>
<dbReference type="InterPro" id="IPR027417">
    <property type="entry name" value="P-loop_NTPase"/>
</dbReference>
<keyword evidence="2 4" id="KW-0067">ATP-binding</keyword>
<dbReference type="InterPro" id="IPR003593">
    <property type="entry name" value="AAA+_ATPase"/>
</dbReference>
<dbReference type="GO" id="GO:0016887">
    <property type="term" value="F:ATP hydrolysis activity"/>
    <property type="evidence" value="ECO:0007669"/>
    <property type="project" value="InterPro"/>
</dbReference>
<dbReference type="SUPFAM" id="SSF52540">
    <property type="entry name" value="P-loop containing nucleoside triphosphate hydrolases"/>
    <property type="match status" value="1"/>
</dbReference>
<dbReference type="GO" id="GO:0042626">
    <property type="term" value="F:ATPase-coupled transmembrane transporter activity"/>
    <property type="evidence" value="ECO:0007669"/>
    <property type="project" value="TreeGrafter"/>
</dbReference>
<dbReference type="PANTHER" id="PTHR24221">
    <property type="entry name" value="ATP-BINDING CASSETTE SUB-FAMILY B"/>
    <property type="match status" value="1"/>
</dbReference>
<dbReference type="AlphaFoldDB" id="A0A3B0VW62"/>
<dbReference type="GO" id="GO:0005524">
    <property type="term" value="F:ATP binding"/>
    <property type="evidence" value="ECO:0007669"/>
    <property type="project" value="UniProtKB-KW"/>
</dbReference>
<reference evidence="4" key="1">
    <citation type="submission" date="2018-06" db="EMBL/GenBank/DDBJ databases">
        <authorList>
            <person name="Zhirakovskaya E."/>
        </authorList>
    </citation>
    <scope>NUCLEOTIDE SEQUENCE</scope>
</reference>
<dbReference type="EMBL" id="UOEU01000936">
    <property type="protein sequence ID" value="VAW42677.1"/>
    <property type="molecule type" value="Genomic_DNA"/>
</dbReference>
<accession>A0A3B0VW62</accession>
<dbReference type="InterPro" id="IPR003439">
    <property type="entry name" value="ABC_transporter-like_ATP-bd"/>
</dbReference>
<proteinExistence type="predicted"/>
<organism evidence="4">
    <name type="scientific">hydrothermal vent metagenome</name>
    <dbReference type="NCBI Taxonomy" id="652676"/>
    <lineage>
        <taxon>unclassified sequences</taxon>
        <taxon>metagenomes</taxon>
        <taxon>ecological metagenomes</taxon>
    </lineage>
</organism>
<evidence type="ECO:0000259" key="3">
    <source>
        <dbReference type="PROSITE" id="PS50893"/>
    </source>
</evidence>
<feature type="domain" description="ABC transporter" evidence="3">
    <location>
        <begin position="28"/>
        <end position="261"/>
    </location>
</feature>
<keyword evidence="1" id="KW-0547">Nucleotide-binding</keyword>
<dbReference type="InterPro" id="IPR039421">
    <property type="entry name" value="Type_1_exporter"/>
</dbReference>